<dbReference type="EMBL" id="CP059440">
    <property type="protein sequence ID" value="QMS63976.1"/>
    <property type="molecule type" value="Genomic_DNA"/>
</dbReference>
<organism evidence="1">
    <name type="scientific">Campylobacter fetus</name>
    <dbReference type="NCBI Taxonomy" id="196"/>
    <lineage>
        <taxon>Bacteria</taxon>
        <taxon>Pseudomonadati</taxon>
        <taxon>Campylobacterota</taxon>
        <taxon>Epsilonproteobacteria</taxon>
        <taxon>Campylobacterales</taxon>
        <taxon>Campylobacteraceae</taxon>
        <taxon>Campylobacter</taxon>
    </lineage>
</organism>
<sequence>MKKIVLSSLLNLGLLVFLTGCWQEAKTKEYYSQHLEEAKARVAECKKLEKFNETEQIDCANANEAISMAPDSRVPYGKGKTTSNPEAFKF</sequence>
<keyword evidence="1" id="KW-0614">Plasmid</keyword>
<reference evidence="2" key="1">
    <citation type="submission" date="2020-03" db="EMBL/GenBank/DDBJ databases">
        <authorList>
            <person name="Nadin-Davis S."/>
            <person name="Chmara J.T."/>
            <person name="Carillo C."/>
            <person name="Amoako K."/>
            <person name="Goji N."/>
            <person name="Duceppe M.-O."/>
            <person name="Devenish J."/>
        </authorList>
    </citation>
    <scope>NUCLEOTIDE SEQUENCE</scope>
    <source>
        <strain evidence="2">CFF00A031</strain>
        <plasmid evidence="2">pCFF_00A031_P1</plasmid>
        <plasmid evidence="3">pCFF_09A980_P1</plasmid>
    </source>
</reference>
<evidence type="ECO:0000313" key="3">
    <source>
        <dbReference type="EMBL" id="QMS69495.1"/>
    </source>
</evidence>
<protein>
    <submittedName>
        <fullName evidence="1">EexN family lipoprotein</fullName>
    </submittedName>
</protein>
<dbReference type="InterPro" id="IPR047937">
    <property type="entry name" value="Eex_IncN-like"/>
</dbReference>
<dbReference type="GeneID" id="61065640"/>
<geneLocation type="plasmid" evidence="1">
    <name>pCFV_08A1102_P1</name>
</geneLocation>
<dbReference type="PROSITE" id="PS51257">
    <property type="entry name" value="PROKAR_LIPOPROTEIN"/>
    <property type="match status" value="1"/>
</dbReference>
<keyword evidence="1" id="KW-0449">Lipoprotein</keyword>
<dbReference type="AlphaFoldDB" id="A0A7D7L361"/>
<dbReference type="EMBL" id="CP059446">
    <property type="protein sequence ID" value="QMS69495.1"/>
    <property type="molecule type" value="Genomic_DNA"/>
</dbReference>
<reference evidence="2" key="2">
    <citation type="submission" date="2020-07" db="EMBL/GenBank/DDBJ databases">
        <authorList>
            <person name="Nadin-Davis S.A."/>
            <person name="Chmara J.T."/>
            <person name="Carillo C."/>
            <person name="Amoako K."/>
            <person name="Goji N."/>
            <person name="Duceppe M.-O."/>
            <person name="Devenish J."/>
        </authorList>
    </citation>
    <scope>NUCLEOTIDE SEQUENCE</scope>
    <source>
        <strain evidence="2">CFF00A031</strain>
        <plasmid evidence="2">pCFF_00A031_P1</plasmid>
    </source>
</reference>
<name>A0A7D7L361_CAMFE</name>
<reference evidence="1" key="3">
    <citation type="journal article" date="2021" name="PeerJ">
        <title>A comparison of fourteen fully characterized mammalian-associated Campylobacter fetus isolates suggests that loss of defense mechanisms contribute to high genomic plasticity and subspecies evolution.</title>
        <authorList>
            <person name="Nadin-Davis S.A."/>
            <person name="Chmara J."/>
            <person name="Carrillo C.D."/>
            <person name="Amoako K."/>
            <person name="Goji N."/>
            <person name="Duceppe M.O."/>
            <person name="Devenish J."/>
        </authorList>
    </citation>
    <scope>NUCLEOTIDE SEQUENCE</scope>
    <source>
        <strain evidence="2">CFF00A031</strain>
        <plasmid evidence="3">pCFF_09A980_P1</plasmid>
        <plasmid evidence="1">pCFV_08A1102_P1</plasmid>
    </source>
</reference>
<proteinExistence type="predicted"/>
<geneLocation type="plasmid" evidence="3">
    <name>pCFF_09A980_P1</name>
</geneLocation>
<dbReference type="RefSeq" id="WP_181912972.1">
    <property type="nucleotide sequence ID" value="NZ_CP059440.1"/>
</dbReference>
<accession>A0A7D7L361</accession>
<geneLocation type="plasmid" evidence="2">
    <name>pCFF_00A031_P1</name>
</geneLocation>
<dbReference type="EMBL" id="CP059444">
    <property type="protein sequence ID" value="QMS67719.1"/>
    <property type="molecule type" value="Genomic_DNA"/>
</dbReference>
<gene>
    <name evidence="3" type="ORF">GZ984_009420</name>
    <name evidence="2" type="ORF">GZ985_008985</name>
    <name evidence="1" type="ORF">GZ987_010305</name>
</gene>
<evidence type="ECO:0000313" key="2">
    <source>
        <dbReference type="EMBL" id="QMS67719.1"/>
    </source>
</evidence>
<dbReference type="NCBIfam" id="NF033894">
    <property type="entry name" value="Eex_IncN"/>
    <property type="match status" value="1"/>
</dbReference>
<evidence type="ECO:0000313" key="1">
    <source>
        <dbReference type="EMBL" id="QMS63976.1"/>
    </source>
</evidence>